<name>A0A0L0IZR4_9HYPH</name>
<evidence type="ECO:0000313" key="2">
    <source>
        <dbReference type="Proteomes" id="UP000064921"/>
    </source>
</evidence>
<sequence length="59" mass="6547">MAQAFSRHGQRSMQLAAPAQMGYAIRGYFNRRASIRQTGQGLRRSQRQNAPAVPDEGVT</sequence>
<evidence type="ECO:0000313" key="1">
    <source>
        <dbReference type="EMBL" id="ALV28662.1"/>
    </source>
</evidence>
<protein>
    <submittedName>
        <fullName evidence="1">Uncharacterized protein</fullName>
    </submittedName>
</protein>
<dbReference type="EMBL" id="CP013068">
    <property type="protein sequence ID" value="ALV28662.1"/>
    <property type="molecule type" value="Genomic_DNA"/>
</dbReference>
<dbReference type="AlphaFoldDB" id="A0A0L0IZR4"/>
<keyword evidence="2" id="KW-1185">Reference proteome</keyword>
<gene>
    <name evidence="1" type="ORF">APZ00_17685</name>
</gene>
<dbReference type="STRING" id="121719.APZ00_17685"/>
<accession>A0A0L0IZR4</accession>
<organism evidence="1 2">
    <name type="scientific">Pannonibacter phragmitetus</name>
    <dbReference type="NCBI Taxonomy" id="121719"/>
    <lineage>
        <taxon>Bacteria</taxon>
        <taxon>Pseudomonadati</taxon>
        <taxon>Pseudomonadota</taxon>
        <taxon>Alphaproteobacteria</taxon>
        <taxon>Hyphomicrobiales</taxon>
        <taxon>Stappiaceae</taxon>
        <taxon>Pannonibacter</taxon>
    </lineage>
</organism>
<reference evidence="1 2" key="1">
    <citation type="submission" date="2015-10" db="EMBL/GenBank/DDBJ databases">
        <title>The world's first case of liver abscess caused by Pannonibacter phragmitetus.</title>
        <authorList>
            <person name="Ming D."/>
            <person name="Wang M."/>
            <person name="Zhou Y."/>
            <person name="Jiang T."/>
            <person name="Hu S."/>
        </authorList>
    </citation>
    <scope>NUCLEOTIDE SEQUENCE [LARGE SCALE GENOMIC DNA]</scope>
    <source>
        <strain evidence="1 2">31801</strain>
    </source>
</reference>
<proteinExistence type="predicted"/>
<dbReference type="KEGG" id="pphr:APZ00_17685"/>
<dbReference type="Proteomes" id="UP000064921">
    <property type="component" value="Chromosome"/>
</dbReference>